<evidence type="ECO:0000313" key="1">
    <source>
        <dbReference type="EMBL" id="WQG90464.1"/>
    </source>
</evidence>
<accession>A0ABZ0XJH9</accession>
<evidence type="ECO:0000313" key="2">
    <source>
        <dbReference type="Proteomes" id="UP001326715"/>
    </source>
</evidence>
<organism evidence="1 2">
    <name type="scientific">Chitinophaga sancti</name>
    <dbReference type="NCBI Taxonomy" id="1004"/>
    <lineage>
        <taxon>Bacteria</taxon>
        <taxon>Pseudomonadati</taxon>
        <taxon>Bacteroidota</taxon>
        <taxon>Chitinophagia</taxon>
        <taxon>Chitinophagales</taxon>
        <taxon>Chitinophagaceae</taxon>
        <taxon>Chitinophaga</taxon>
    </lineage>
</organism>
<gene>
    <name evidence="1" type="ORF">SR876_03075</name>
</gene>
<dbReference type="EMBL" id="CP140154">
    <property type="protein sequence ID" value="WQG90464.1"/>
    <property type="molecule type" value="Genomic_DNA"/>
</dbReference>
<proteinExistence type="predicted"/>
<name>A0ABZ0XJH9_9BACT</name>
<dbReference type="InterPro" id="IPR011604">
    <property type="entry name" value="PDDEXK-like_dom_sf"/>
</dbReference>
<keyword evidence="2" id="KW-1185">Reference proteome</keyword>
<evidence type="ECO:0008006" key="3">
    <source>
        <dbReference type="Google" id="ProtNLM"/>
    </source>
</evidence>
<sequence>MSYSYKQKIFADFMLKKIGMSNSADIEAYLQHLEKLYGRMVSFPSGRYYSGIGWQYSVSDCIDLIKAELDLKKSPKAIKLAKQKTSFSATDIANYEYCPASFAISNSFIIEQPSGEEFTETGKIMHEQLLAAKTTWQEEYGVDFSSNDLDGSPFRSSRLIFSGHQDQDRKFVNGNWVGVPDYIFQDKENNYFVVEEKFHYKRDPAKNEGFVGNDSQCGLIYDELAAKEAMNEQEQWSKYKGYFFSNHIVQVVSYIKNLLDYPIKYGYLLYWYYDKNNDEPYIHKVVGKLINLNDQTEALYNNAVNGVQQLKQNGSSPFQVDRLNMRKCAGCVVNKYCGHKTKRYSNLTFPYEPSFLNLFFATFPDELRKTTL</sequence>
<protein>
    <recommendedName>
        <fullName evidence="3">PD-(D/E)XK nuclease superfamily protein</fullName>
    </recommendedName>
</protein>
<reference evidence="1 2" key="1">
    <citation type="submission" date="2023-11" db="EMBL/GenBank/DDBJ databases">
        <title>MicrobeMod: A computational toolkit for identifying prokaryotic methylation and restriction-modification with nanopore sequencing.</title>
        <authorList>
            <person name="Crits-Christoph A."/>
            <person name="Kang S.C."/>
            <person name="Lee H."/>
            <person name="Ostrov N."/>
        </authorList>
    </citation>
    <scope>NUCLEOTIDE SEQUENCE [LARGE SCALE GENOMIC DNA]</scope>
    <source>
        <strain evidence="1 2">ATCC 23090</strain>
    </source>
</reference>
<dbReference type="RefSeq" id="WP_143150920.1">
    <property type="nucleotide sequence ID" value="NZ_CP139972.1"/>
</dbReference>
<dbReference type="Proteomes" id="UP001326715">
    <property type="component" value="Chromosome"/>
</dbReference>
<dbReference type="Gene3D" id="3.90.320.10">
    <property type="match status" value="1"/>
</dbReference>